<evidence type="ECO:0000313" key="11">
    <source>
        <dbReference type="EMBL" id="GLS19114.1"/>
    </source>
</evidence>
<feature type="transmembrane region" description="Helical" evidence="10">
    <location>
        <begin position="139"/>
        <end position="158"/>
    </location>
</feature>
<sequence length="160" mass="16531">MFDISWSHILIVATIAVVVIGPKELPATMRSLGRGVNRLRRMAGEFQGQFNQALKEANLEDVKKEFDTLRQSAAAISSVSSPAGLARNALAGSIFKEDPLLDAPTSSAALATPATSIAPIAEAKTVPEPSIASAKPASLVAGLAGVVIPSAFAPLAVFKP</sequence>
<feature type="transmembrane region" description="Helical" evidence="10">
    <location>
        <begin position="6"/>
        <end position="25"/>
    </location>
</feature>
<dbReference type="Proteomes" id="UP001156882">
    <property type="component" value="Unassembled WGS sequence"/>
</dbReference>
<evidence type="ECO:0000256" key="10">
    <source>
        <dbReference type="SAM" id="Phobius"/>
    </source>
</evidence>
<keyword evidence="7 9" id="KW-0811">Translocation</keyword>
<dbReference type="RefSeq" id="WP_284311989.1">
    <property type="nucleotide sequence ID" value="NZ_BSPC01000018.1"/>
</dbReference>
<keyword evidence="5 9" id="KW-0653">Protein transport</keyword>
<name>A0ABQ6CH56_9HYPH</name>
<proteinExistence type="inferred from homology"/>
<dbReference type="Gene3D" id="1.20.5.3310">
    <property type="match status" value="1"/>
</dbReference>
<dbReference type="Pfam" id="PF02416">
    <property type="entry name" value="TatA_B_E"/>
    <property type="match status" value="1"/>
</dbReference>
<dbReference type="PRINTS" id="PR01506">
    <property type="entry name" value="TATBPROTEIN"/>
</dbReference>
<protein>
    <recommendedName>
        <fullName evidence="9">Sec-independent protein translocase protein TatB</fullName>
    </recommendedName>
</protein>
<keyword evidence="12" id="KW-1185">Reference proteome</keyword>
<comment type="function">
    <text evidence="9">Part of the twin-arginine translocation (Tat) system that transports large folded proteins containing a characteristic twin-arginine motif in their signal peptide across membranes. Together with TatC, TatB is part of a receptor directly interacting with Tat signal peptides. TatB may form an oligomeric binding site that transiently accommodates folded Tat precursor proteins before their translocation.</text>
</comment>
<evidence type="ECO:0000256" key="9">
    <source>
        <dbReference type="HAMAP-Rule" id="MF_00237"/>
    </source>
</evidence>
<comment type="caution">
    <text evidence="11">The sequence shown here is derived from an EMBL/GenBank/DDBJ whole genome shotgun (WGS) entry which is preliminary data.</text>
</comment>
<evidence type="ECO:0000313" key="12">
    <source>
        <dbReference type="Proteomes" id="UP001156882"/>
    </source>
</evidence>
<evidence type="ECO:0000256" key="4">
    <source>
        <dbReference type="ARBA" id="ARBA00022692"/>
    </source>
</evidence>
<dbReference type="InterPro" id="IPR018448">
    <property type="entry name" value="TatB"/>
</dbReference>
<keyword evidence="8 9" id="KW-0472">Membrane</keyword>
<evidence type="ECO:0000256" key="1">
    <source>
        <dbReference type="ARBA" id="ARBA00004167"/>
    </source>
</evidence>
<evidence type="ECO:0000256" key="6">
    <source>
        <dbReference type="ARBA" id="ARBA00022989"/>
    </source>
</evidence>
<reference evidence="12" key="1">
    <citation type="journal article" date="2019" name="Int. J. Syst. Evol. Microbiol.">
        <title>The Global Catalogue of Microorganisms (GCM) 10K type strain sequencing project: providing services to taxonomists for standard genome sequencing and annotation.</title>
        <authorList>
            <consortium name="The Broad Institute Genomics Platform"/>
            <consortium name="The Broad Institute Genome Sequencing Center for Infectious Disease"/>
            <person name="Wu L."/>
            <person name="Ma J."/>
        </authorList>
    </citation>
    <scope>NUCLEOTIDE SEQUENCE [LARGE SCALE GENOMIC DNA]</scope>
    <source>
        <strain evidence="12">NBRC 101365</strain>
    </source>
</reference>
<evidence type="ECO:0000256" key="7">
    <source>
        <dbReference type="ARBA" id="ARBA00023010"/>
    </source>
</evidence>
<comment type="subcellular location">
    <subcellularLocation>
        <location evidence="9">Cell membrane</location>
        <topology evidence="9">Single-pass membrane protein</topology>
    </subcellularLocation>
    <subcellularLocation>
        <location evidence="1">Membrane</location>
        <topology evidence="1">Single-pass membrane protein</topology>
    </subcellularLocation>
</comment>
<comment type="subunit">
    <text evidence="9">The Tat system comprises two distinct complexes: a TatABC complex, containing multiple copies of TatA, TatB and TatC subunits, and a separate TatA complex, containing only TatA subunits. Substrates initially bind to the TatABC complex, which probably triggers association of the separate TatA complex to form the active translocon.</text>
</comment>
<evidence type="ECO:0000256" key="2">
    <source>
        <dbReference type="ARBA" id="ARBA00022448"/>
    </source>
</evidence>
<keyword evidence="4 9" id="KW-0812">Transmembrane</keyword>
<comment type="similarity">
    <text evidence="9">Belongs to the TatB family.</text>
</comment>
<accession>A0ABQ6CH56</accession>
<organism evidence="11 12">
    <name type="scientific">Labrys miyagiensis</name>
    <dbReference type="NCBI Taxonomy" id="346912"/>
    <lineage>
        <taxon>Bacteria</taxon>
        <taxon>Pseudomonadati</taxon>
        <taxon>Pseudomonadota</taxon>
        <taxon>Alphaproteobacteria</taxon>
        <taxon>Hyphomicrobiales</taxon>
        <taxon>Xanthobacteraceae</taxon>
        <taxon>Labrys</taxon>
    </lineage>
</organism>
<dbReference type="HAMAP" id="MF_00237">
    <property type="entry name" value="TatB"/>
    <property type="match status" value="1"/>
</dbReference>
<keyword evidence="2 9" id="KW-0813">Transport</keyword>
<dbReference type="EMBL" id="BSPC01000018">
    <property type="protein sequence ID" value="GLS19114.1"/>
    <property type="molecule type" value="Genomic_DNA"/>
</dbReference>
<dbReference type="NCBIfam" id="TIGR01410">
    <property type="entry name" value="tatB"/>
    <property type="match status" value="1"/>
</dbReference>
<evidence type="ECO:0000256" key="3">
    <source>
        <dbReference type="ARBA" id="ARBA00022475"/>
    </source>
</evidence>
<gene>
    <name evidence="9" type="primary">tatB</name>
    <name evidence="11" type="ORF">GCM10007874_21310</name>
</gene>
<keyword evidence="6 9" id="KW-1133">Transmembrane helix</keyword>
<evidence type="ECO:0000256" key="8">
    <source>
        <dbReference type="ARBA" id="ARBA00023136"/>
    </source>
</evidence>
<dbReference type="InterPro" id="IPR003369">
    <property type="entry name" value="TatA/B/E"/>
</dbReference>
<keyword evidence="3 9" id="KW-1003">Cell membrane</keyword>
<evidence type="ECO:0000256" key="5">
    <source>
        <dbReference type="ARBA" id="ARBA00022927"/>
    </source>
</evidence>